<dbReference type="GO" id="GO:0003677">
    <property type="term" value="F:DNA binding"/>
    <property type="evidence" value="ECO:0007669"/>
    <property type="project" value="InterPro"/>
</dbReference>
<dbReference type="InterPro" id="IPR010982">
    <property type="entry name" value="Lambda_DNA-bd_dom_sf"/>
</dbReference>
<dbReference type="InterPro" id="IPR001387">
    <property type="entry name" value="Cro/C1-type_HTH"/>
</dbReference>
<dbReference type="AlphaFoldDB" id="A0AAI9NXV8"/>
<dbReference type="SUPFAM" id="SSF47413">
    <property type="entry name" value="lambda repressor-like DNA-binding domains"/>
    <property type="match status" value="1"/>
</dbReference>
<dbReference type="PROSITE" id="PS50943">
    <property type="entry name" value="HTH_CROC1"/>
    <property type="match status" value="1"/>
</dbReference>
<evidence type="ECO:0000313" key="3">
    <source>
        <dbReference type="Proteomes" id="UP000660047"/>
    </source>
</evidence>
<proteinExistence type="predicted"/>
<evidence type="ECO:0000313" key="2">
    <source>
        <dbReference type="EMBL" id="GFO93589.1"/>
    </source>
</evidence>
<comment type="caution">
    <text evidence="2">The sequence shown here is derived from an EMBL/GenBank/DDBJ whole genome shotgun (WGS) entry which is preliminary data.</text>
</comment>
<organism evidence="2 3">
    <name type="scientific">Coprococcus eutactus</name>
    <dbReference type="NCBI Taxonomy" id="33043"/>
    <lineage>
        <taxon>Bacteria</taxon>
        <taxon>Bacillati</taxon>
        <taxon>Bacillota</taxon>
        <taxon>Clostridia</taxon>
        <taxon>Lachnospirales</taxon>
        <taxon>Lachnospiraceae</taxon>
        <taxon>Coprococcus</taxon>
    </lineage>
</organism>
<gene>
    <name evidence="2" type="ORF">COEU31_06350</name>
</gene>
<dbReference type="EMBL" id="BLYL01000002">
    <property type="protein sequence ID" value="GFO93589.1"/>
    <property type="molecule type" value="Genomic_DNA"/>
</dbReference>
<name>A0AAI9NXV8_9FIRM</name>
<protein>
    <recommendedName>
        <fullName evidence="1">HTH cro/C1-type domain-containing protein</fullName>
    </recommendedName>
</protein>
<dbReference type="InterPro" id="IPR036286">
    <property type="entry name" value="LexA/Signal_pep-like_sf"/>
</dbReference>
<reference evidence="2" key="1">
    <citation type="submission" date="2020-06" db="EMBL/GenBank/DDBJ databases">
        <title>Characterization of fructooligosaccharide metabolism and fructooligosaccharide-degrading enzymes in human commensal butyrate producers.</title>
        <authorList>
            <person name="Tanno H."/>
            <person name="Fujii T."/>
            <person name="Hirano K."/>
            <person name="Maeno S."/>
            <person name="Tonozuka T."/>
            <person name="Sakamoto M."/>
            <person name="Ohkuma M."/>
            <person name="Tochio T."/>
            <person name="Endo A."/>
        </authorList>
    </citation>
    <scope>NUCLEOTIDE SEQUENCE</scope>
    <source>
        <strain evidence="2">JCM 31265</strain>
    </source>
</reference>
<evidence type="ECO:0000259" key="1">
    <source>
        <dbReference type="PROSITE" id="PS50943"/>
    </source>
</evidence>
<dbReference type="SUPFAM" id="SSF51306">
    <property type="entry name" value="LexA/Signal peptidase"/>
    <property type="match status" value="1"/>
</dbReference>
<dbReference type="Proteomes" id="UP000660047">
    <property type="component" value="Unassembled WGS sequence"/>
</dbReference>
<sequence>MQQQYDIGKRLREVMAERGVTISQLAELTDVSEDTIKAIRSGKTKSPGIQLMISIADALGCTMDGFLHRRSLTDEELYLLQKYRTLNIHGKRMVMLMADSEDHMQKKLPSADAYRAKTRRIPCISSTHTLASNSDYSTHATEFIEIPTDYFPNADYCLRLTTNMLHPIYIKDDIIAVEQNFPHFGDIALFLNENGVEMIRKYTEKDGSPYLEAVSRCDRSLYLTSDIICLGTILGIVRLEDTRKPPIT</sequence>
<feature type="domain" description="HTH cro/C1-type" evidence="1">
    <location>
        <begin position="11"/>
        <end position="66"/>
    </location>
</feature>
<dbReference type="Gene3D" id="1.10.260.40">
    <property type="entry name" value="lambda repressor-like DNA-binding domains"/>
    <property type="match status" value="1"/>
</dbReference>
<dbReference type="RefSeq" id="WP_055224034.1">
    <property type="nucleotide sequence ID" value="NZ_BLYL01000002.1"/>
</dbReference>
<dbReference type="SMART" id="SM00530">
    <property type="entry name" value="HTH_XRE"/>
    <property type="match status" value="1"/>
</dbReference>
<accession>A0AAI9NXV8</accession>
<dbReference type="Pfam" id="PF13443">
    <property type="entry name" value="HTH_26"/>
    <property type="match status" value="1"/>
</dbReference>
<dbReference type="CDD" id="cd00093">
    <property type="entry name" value="HTH_XRE"/>
    <property type="match status" value="1"/>
</dbReference>